<evidence type="ECO:0000313" key="3">
    <source>
        <dbReference type="Proteomes" id="UP000019471"/>
    </source>
</evidence>
<dbReference type="eggNOG" id="ENOG502SJ4R">
    <property type="taxonomic scope" value="Eukaryota"/>
</dbReference>
<feature type="region of interest" description="Disordered" evidence="1">
    <location>
        <begin position="362"/>
        <end position="391"/>
    </location>
</feature>
<gene>
    <name evidence="2" type="ORF">A1O5_00429</name>
</gene>
<dbReference type="Proteomes" id="UP000019471">
    <property type="component" value="Unassembled WGS sequence"/>
</dbReference>
<name>W9XG59_9EURO</name>
<accession>W9XG59</accession>
<dbReference type="RefSeq" id="XP_007739238.1">
    <property type="nucleotide sequence ID" value="XM_007741048.1"/>
</dbReference>
<feature type="compositionally biased region" description="Polar residues" evidence="1">
    <location>
        <begin position="373"/>
        <end position="383"/>
    </location>
</feature>
<keyword evidence="3" id="KW-1185">Reference proteome</keyword>
<dbReference type="HOGENOM" id="CLU_705978_0_0_1"/>
<dbReference type="OrthoDB" id="3922785at2759"/>
<comment type="caution">
    <text evidence="2">The sequence shown here is derived from an EMBL/GenBank/DDBJ whole genome shotgun (WGS) entry which is preliminary data.</text>
</comment>
<evidence type="ECO:0000256" key="1">
    <source>
        <dbReference type="SAM" id="MobiDB-lite"/>
    </source>
</evidence>
<evidence type="ECO:0000313" key="2">
    <source>
        <dbReference type="EMBL" id="EXJ75921.1"/>
    </source>
</evidence>
<dbReference type="AlphaFoldDB" id="W9XG59"/>
<protein>
    <submittedName>
        <fullName evidence="2">Uncharacterized protein</fullName>
    </submittedName>
</protein>
<proteinExistence type="predicted"/>
<dbReference type="GeneID" id="19185165"/>
<feature type="compositionally biased region" description="Basic and acidic residues" evidence="1">
    <location>
        <begin position="284"/>
        <end position="294"/>
    </location>
</feature>
<reference evidence="2 3" key="1">
    <citation type="submission" date="2013-03" db="EMBL/GenBank/DDBJ databases">
        <title>The Genome Sequence of Cladophialophora psammophila CBS 110553.</title>
        <authorList>
            <consortium name="The Broad Institute Genomics Platform"/>
            <person name="Cuomo C."/>
            <person name="de Hoog S."/>
            <person name="Gorbushina A."/>
            <person name="Walker B."/>
            <person name="Young S.K."/>
            <person name="Zeng Q."/>
            <person name="Gargeya S."/>
            <person name="Fitzgerald M."/>
            <person name="Haas B."/>
            <person name="Abouelleil A."/>
            <person name="Allen A.W."/>
            <person name="Alvarado L."/>
            <person name="Arachchi H.M."/>
            <person name="Berlin A.M."/>
            <person name="Chapman S.B."/>
            <person name="Gainer-Dewar J."/>
            <person name="Goldberg J."/>
            <person name="Griggs A."/>
            <person name="Gujja S."/>
            <person name="Hansen M."/>
            <person name="Howarth C."/>
            <person name="Imamovic A."/>
            <person name="Ireland A."/>
            <person name="Larimer J."/>
            <person name="McCowan C."/>
            <person name="Murphy C."/>
            <person name="Pearson M."/>
            <person name="Poon T.W."/>
            <person name="Priest M."/>
            <person name="Roberts A."/>
            <person name="Saif S."/>
            <person name="Shea T."/>
            <person name="Sisk P."/>
            <person name="Sykes S."/>
            <person name="Wortman J."/>
            <person name="Nusbaum C."/>
            <person name="Birren B."/>
        </authorList>
    </citation>
    <scope>NUCLEOTIDE SEQUENCE [LARGE SCALE GENOMIC DNA]</scope>
    <source>
        <strain evidence="2 3">CBS 110553</strain>
    </source>
</reference>
<sequence>MSAKSQQKVRGEPKYQYTRYIDACKKLDDVNIGNKKFGKAEVECGFLASESKWGTVNSEHVGIIYLDLTFLQPSEYLLEHAEVQMTFKAKDAADTSPTVVKYYAPKELRGPEREQNIELHAELNPSFNLPGGAAFSVGTLGGSNTHMRQYKWLFTGHRLSVDDGPHKQRMRWRWESNPLEPQAQVHRVYLAVAIRHASVPFSIEVAMSGKLRGHFWRGTFGKQEKRGLATVVPRALQEELKFGAAELEVEIGWKNRSLVSGPSRPENAIEEAPAPPIVAQIPDQETRPQDKKSPDSQPNSSSVAKQSETLKVFIEMMLRPIQLVQWLWNIIEALARLLKSTPSSRTSPGTDMSVTKQAVTLTSSPHLAGRGTSCGTLTSAPQQSDPPDPAH</sequence>
<feature type="compositionally biased region" description="Polar residues" evidence="1">
    <location>
        <begin position="295"/>
        <end position="305"/>
    </location>
</feature>
<organism evidence="2 3">
    <name type="scientific">Cladophialophora psammophila CBS 110553</name>
    <dbReference type="NCBI Taxonomy" id="1182543"/>
    <lineage>
        <taxon>Eukaryota</taxon>
        <taxon>Fungi</taxon>
        <taxon>Dikarya</taxon>
        <taxon>Ascomycota</taxon>
        <taxon>Pezizomycotina</taxon>
        <taxon>Eurotiomycetes</taxon>
        <taxon>Chaetothyriomycetidae</taxon>
        <taxon>Chaetothyriales</taxon>
        <taxon>Herpotrichiellaceae</taxon>
        <taxon>Cladophialophora</taxon>
    </lineage>
</organism>
<feature type="region of interest" description="Disordered" evidence="1">
    <location>
        <begin position="260"/>
        <end position="305"/>
    </location>
</feature>
<dbReference type="EMBL" id="AMGX01000001">
    <property type="protein sequence ID" value="EXJ75921.1"/>
    <property type="molecule type" value="Genomic_DNA"/>
</dbReference>